<comment type="subcellular location">
    <subcellularLocation>
        <location evidence="1">Cell membrane</location>
        <topology evidence="1">Multi-pass membrane protein</topology>
    </subcellularLocation>
</comment>
<keyword evidence="4 6" id="KW-1133">Transmembrane helix</keyword>
<dbReference type="EMBL" id="FOXR01000012">
    <property type="protein sequence ID" value="SFQ09817.1"/>
    <property type="molecule type" value="Genomic_DNA"/>
</dbReference>
<evidence type="ECO:0000256" key="1">
    <source>
        <dbReference type="ARBA" id="ARBA00004651"/>
    </source>
</evidence>
<feature type="transmembrane region" description="Helical" evidence="6">
    <location>
        <begin position="12"/>
        <end position="33"/>
    </location>
</feature>
<evidence type="ECO:0000256" key="2">
    <source>
        <dbReference type="ARBA" id="ARBA00022475"/>
    </source>
</evidence>
<dbReference type="RefSeq" id="WP_025748083.1">
    <property type="nucleotide sequence ID" value="NZ_FOXR01000012.1"/>
</dbReference>
<feature type="transmembrane region" description="Helical" evidence="6">
    <location>
        <begin position="184"/>
        <end position="203"/>
    </location>
</feature>
<feature type="transmembrane region" description="Helical" evidence="6">
    <location>
        <begin position="131"/>
        <end position="149"/>
    </location>
</feature>
<keyword evidence="2" id="KW-1003">Cell membrane</keyword>
<reference evidence="7 8" key="1">
    <citation type="submission" date="2016-10" db="EMBL/GenBank/DDBJ databases">
        <authorList>
            <person name="de Groot N.N."/>
        </authorList>
    </citation>
    <scope>NUCLEOTIDE SEQUENCE [LARGE SCALE GENOMIC DNA]</scope>
    <source>
        <strain evidence="7 8">DSM 20678</strain>
    </source>
</reference>
<dbReference type="PANTHER" id="PTHR30294:SF29">
    <property type="entry name" value="MULTIDRUG ABC TRANSPORTER PERMEASE YBHS-RELATED"/>
    <property type="match status" value="1"/>
</dbReference>
<name>A0A1I5VRA3_9FIRM</name>
<evidence type="ECO:0000256" key="4">
    <source>
        <dbReference type="ARBA" id="ARBA00022989"/>
    </source>
</evidence>
<gene>
    <name evidence="7" type="ORF">SAMN05444406_11229</name>
</gene>
<sequence length="287" mass="32013">MLAVFKRELKAYFASPTGYIFMGFFLLICGIFFAFSNLLTASPDYISVLSSITFVFLIVVPVLTMRLMSEESRQKTDQLLLTSPLSVTGIVLGKYFAAVAVFLLTLLITCLYPIILSFFGTIAVWEIVGGYIGFFLLGAAFISIGLFISSLTDNQVIAAVVTFSALLFIWILDWVIQGLPTDRISGIVFACALVVGVAALVYFTTRNIFVSVAIAVVGFGIIAGVYFANEYFFDGFIVRTLEWFSLLKRYENFMMGILSLSPIVYYITFSAVFLFLTVRVIEKRRWS</sequence>
<keyword evidence="3 6" id="KW-0812">Transmembrane</keyword>
<evidence type="ECO:0000256" key="6">
    <source>
        <dbReference type="SAM" id="Phobius"/>
    </source>
</evidence>
<dbReference type="Proteomes" id="UP000198577">
    <property type="component" value="Unassembled WGS sequence"/>
</dbReference>
<feature type="transmembrane region" description="Helical" evidence="6">
    <location>
        <begin position="156"/>
        <end position="172"/>
    </location>
</feature>
<feature type="transmembrane region" description="Helical" evidence="6">
    <location>
        <begin position="253"/>
        <end position="278"/>
    </location>
</feature>
<feature type="transmembrane region" description="Helical" evidence="6">
    <location>
        <begin position="210"/>
        <end position="233"/>
    </location>
</feature>
<keyword evidence="8" id="KW-1185">Reference proteome</keyword>
<evidence type="ECO:0000313" key="8">
    <source>
        <dbReference type="Proteomes" id="UP000198577"/>
    </source>
</evidence>
<evidence type="ECO:0000256" key="5">
    <source>
        <dbReference type="ARBA" id="ARBA00023136"/>
    </source>
</evidence>
<accession>A0A1I5VRA3</accession>
<dbReference type="OrthoDB" id="9794512at2"/>
<organism evidence="7 8">
    <name type="scientific">Caldicoprobacter faecalis</name>
    <dbReference type="NCBI Taxonomy" id="937334"/>
    <lineage>
        <taxon>Bacteria</taxon>
        <taxon>Bacillati</taxon>
        <taxon>Bacillota</taxon>
        <taxon>Clostridia</taxon>
        <taxon>Caldicoprobacterales</taxon>
        <taxon>Caldicoprobacteraceae</taxon>
        <taxon>Caldicoprobacter</taxon>
    </lineage>
</organism>
<keyword evidence="5 6" id="KW-0472">Membrane</keyword>
<protein>
    <submittedName>
        <fullName evidence="7">ABC-2 type transport system permease protein</fullName>
    </submittedName>
</protein>
<evidence type="ECO:0000313" key="7">
    <source>
        <dbReference type="EMBL" id="SFQ09817.1"/>
    </source>
</evidence>
<dbReference type="Pfam" id="PF12679">
    <property type="entry name" value="ABC2_membrane_2"/>
    <property type="match status" value="1"/>
</dbReference>
<dbReference type="PANTHER" id="PTHR30294">
    <property type="entry name" value="MEMBRANE COMPONENT OF ABC TRANSPORTER YHHJ-RELATED"/>
    <property type="match status" value="1"/>
</dbReference>
<feature type="transmembrane region" description="Helical" evidence="6">
    <location>
        <begin position="45"/>
        <end position="65"/>
    </location>
</feature>
<proteinExistence type="predicted"/>
<dbReference type="STRING" id="937334.SAMN05444406_11229"/>
<feature type="transmembrane region" description="Helical" evidence="6">
    <location>
        <begin position="95"/>
        <end position="125"/>
    </location>
</feature>
<evidence type="ECO:0000256" key="3">
    <source>
        <dbReference type="ARBA" id="ARBA00022692"/>
    </source>
</evidence>
<dbReference type="InterPro" id="IPR051449">
    <property type="entry name" value="ABC-2_transporter_component"/>
</dbReference>
<dbReference type="AlphaFoldDB" id="A0A1I5VRA3"/>
<dbReference type="GO" id="GO:0005886">
    <property type="term" value="C:plasma membrane"/>
    <property type="evidence" value="ECO:0007669"/>
    <property type="project" value="UniProtKB-SubCell"/>
</dbReference>